<organism evidence="3 4">
    <name type="scientific">Funneliformis mosseae</name>
    <name type="common">Endomycorrhizal fungus</name>
    <name type="synonym">Glomus mosseae</name>
    <dbReference type="NCBI Taxonomy" id="27381"/>
    <lineage>
        <taxon>Eukaryota</taxon>
        <taxon>Fungi</taxon>
        <taxon>Fungi incertae sedis</taxon>
        <taxon>Mucoromycota</taxon>
        <taxon>Glomeromycotina</taxon>
        <taxon>Glomeromycetes</taxon>
        <taxon>Glomerales</taxon>
        <taxon>Glomeraceae</taxon>
        <taxon>Funneliformis</taxon>
    </lineage>
</organism>
<name>A0A9N9D4G3_FUNMO</name>
<dbReference type="InterPro" id="IPR014756">
    <property type="entry name" value="Ig_E-set"/>
</dbReference>
<sequence length="114" mass="11997">MVNAIPHKLIKRTTDFIQCPPPEGSTTKVPLLKVSLSADPPVAGQKDTFTVSGKLLKDATEQTKLGVAFVDLNGNTIGDLTVVSACSGSGCKIKAGDQYTQTVDVQVPNNLTKL</sequence>
<evidence type="ECO:0000313" key="4">
    <source>
        <dbReference type="Proteomes" id="UP000789375"/>
    </source>
</evidence>
<dbReference type="Proteomes" id="UP000789375">
    <property type="component" value="Unassembled WGS sequence"/>
</dbReference>
<dbReference type="SUPFAM" id="SSF81296">
    <property type="entry name" value="E set domains"/>
    <property type="match status" value="1"/>
</dbReference>
<dbReference type="InterPro" id="IPR003172">
    <property type="entry name" value="ML_dom"/>
</dbReference>
<feature type="domain" description="MD-2-related lipid-recognition" evidence="2">
    <location>
        <begin position="14"/>
        <end position="112"/>
    </location>
</feature>
<accession>A0A9N9D4G3</accession>
<dbReference type="Pfam" id="PF02221">
    <property type="entry name" value="E1_DerP2_DerF2"/>
    <property type="match status" value="1"/>
</dbReference>
<evidence type="ECO:0000256" key="1">
    <source>
        <dbReference type="ARBA" id="ARBA00016056"/>
    </source>
</evidence>
<evidence type="ECO:0000313" key="3">
    <source>
        <dbReference type="EMBL" id="CAG8625795.1"/>
    </source>
</evidence>
<reference evidence="3" key="1">
    <citation type="submission" date="2021-06" db="EMBL/GenBank/DDBJ databases">
        <authorList>
            <person name="Kallberg Y."/>
            <person name="Tangrot J."/>
            <person name="Rosling A."/>
        </authorList>
    </citation>
    <scope>NUCLEOTIDE SEQUENCE</scope>
    <source>
        <strain evidence="3">87-6 pot B 2015</strain>
    </source>
</reference>
<evidence type="ECO:0000259" key="2">
    <source>
        <dbReference type="Pfam" id="PF02221"/>
    </source>
</evidence>
<protein>
    <recommendedName>
        <fullName evidence="1">Phosphatidylglycerol/phosphatidylinositol transfer protein</fullName>
    </recommendedName>
</protein>
<comment type="caution">
    <text evidence="3">The sequence shown here is derived from an EMBL/GenBank/DDBJ whole genome shotgun (WGS) entry which is preliminary data.</text>
</comment>
<proteinExistence type="predicted"/>
<keyword evidence="4" id="KW-1185">Reference proteome</keyword>
<gene>
    <name evidence="3" type="ORF">FMOSSE_LOCUS10226</name>
</gene>
<dbReference type="AlphaFoldDB" id="A0A9N9D4G3"/>
<dbReference type="EMBL" id="CAJVPP010003291">
    <property type="protein sequence ID" value="CAG8625795.1"/>
    <property type="molecule type" value="Genomic_DNA"/>
</dbReference>